<dbReference type="PANTHER" id="PTHR23502:SF74">
    <property type="entry name" value="MAJOR FACILITATOR SUPERFAMILY (MFS) PROFILE DOMAIN-CONTAINING PROTEIN"/>
    <property type="match status" value="1"/>
</dbReference>
<reference evidence="8" key="1">
    <citation type="submission" date="2020-06" db="EMBL/GenBank/DDBJ databases">
        <authorList>
            <person name="Onetto C."/>
        </authorList>
    </citation>
    <scope>NUCLEOTIDE SEQUENCE</scope>
</reference>
<keyword evidence="7" id="KW-0732">Signal</keyword>
<dbReference type="OrthoDB" id="3936150at2759"/>
<dbReference type="PANTHER" id="PTHR23502">
    <property type="entry name" value="MAJOR FACILITATOR SUPERFAMILY"/>
    <property type="match status" value="1"/>
</dbReference>
<accession>A0A9N8P9A3</accession>
<evidence type="ECO:0000256" key="3">
    <source>
        <dbReference type="ARBA" id="ARBA00022989"/>
    </source>
</evidence>
<dbReference type="Proteomes" id="UP000714618">
    <property type="component" value="Unassembled WGS sequence"/>
</dbReference>
<dbReference type="AlphaFoldDB" id="A0A9N8P9A3"/>
<keyword evidence="4 6" id="KW-0472">Membrane</keyword>
<evidence type="ECO:0000313" key="9">
    <source>
        <dbReference type="Proteomes" id="UP000714618"/>
    </source>
</evidence>
<dbReference type="GO" id="GO:0005886">
    <property type="term" value="C:plasma membrane"/>
    <property type="evidence" value="ECO:0007669"/>
    <property type="project" value="TreeGrafter"/>
</dbReference>
<feature type="chain" id="PRO_5040471110" description="MFS general substrate transporter" evidence="7">
    <location>
        <begin position="19"/>
        <end position="212"/>
    </location>
</feature>
<sequence length="212" mass="23556">MLLVQALLTTFTTRCALANDFATLCAMRLFVGVGASGPIPVVGLDIYADVYPDSLQQQLLSLSMFTDMGTARGDIHWVVPILSALPFGMRFLLMFMSLINYLVDAYEVFAASAMAASACSRSLFVRFCRSWPDQCKYQRLGVTRACSLLGFLSLAMCIIPFAFVRFGTVFGRGAAFANPWKQIKQENEEREVQERRMQESGVDKATTVEKLV</sequence>
<evidence type="ECO:0000256" key="1">
    <source>
        <dbReference type="ARBA" id="ARBA00004141"/>
    </source>
</evidence>
<proteinExistence type="predicted"/>
<gene>
    <name evidence="8" type="ORF">AWRI4233_LOCUS695</name>
</gene>
<feature type="transmembrane region" description="Helical" evidence="6">
    <location>
        <begin position="145"/>
        <end position="163"/>
    </location>
</feature>
<name>A0A9N8P9A3_9PEZI</name>
<evidence type="ECO:0000256" key="4">
    <source>
        <dbReference type="ARBA" id="ARBA00023136"/>
    </source>
</evidence>
<comment type="subcellular location">
    <subcellularLocation>
        <location evidence="1">Membrane</location>
        <topology evidence="1">Multi-pass membrane protein</topology>
    </subcellularLocation>
</comment>
<dbReference type="EMBL" id="CAIJEO010000002">
    <property type="protein sequence ID" value="CAD0086093.1"/>
    <property type="molecule type" value="Genomic_DNA"/>
</dbReference>
<organism evidence="8 9">
    <name type="scientific">Aureobasidium mustum</name>
    <dbReference type="NCBI Taxonomy" id="2773714"/>
    <lineage>
        <taxon>Eukaryota</taxon>
        <taxon>Fungi</taxon>
        <taxon>Dikarya</taxon>
        <taxon>Ascomycota</taxon>
        <taxon>Pezizomycotina</taxon>
        <taxon>Dothideomycetes</taxon>
        <taxon>Dothideomycetidae</taxon>
        <taxon>Dothideales</taxon>
        <taxon>Saccotheciaceae</taxon>
        <taxon>Aureobasidium</taxon>
    </lineage>
</organism>
<feature type="region of interest" description="Disordered" evidence="5">
    <location>
        <begin position="187"/>
        <end position="207"/>
    </location>
</feature>
<comment type="caution">
    <text evidence="8">The sequence shown here is derived from an EMBL/GenBank/DDBJ whole genome shotgun (WGS) entry which is preliminary data.</text>
</comment>
<evidence type="ECO:0008006" key="10">
    <source>
        <dbReference type="Google" id="ProtNLM"/>
    </source>
</evidence>
<keyword evidence="3 6" id="KW-1133">Transmembrane helix</keyword>
<evidence type="ECO:0000256" key="6">
    <source>
        <dbReference type="SAM" id="Phobius"/>
    </source>
</evidence>
<feature type="compositionally biased region" description="Basic and acidic residues" evidence="5">
    <location>
        <begin position="187"/>
        <end position="202"/>
    </location>
</feature>
<protein>
    <recommendedName>
        <fullName evidence="10">MFS general substrate transporter</fullName>
    </recommendedName>
</protein>
<keyword evidence="2 6" id="KW-0812">Transmembrane</keyword>
<keyword evidence="9" id="KW-1185">Reference proteome</keyword>
<evidence type="ECO:0000313" key="8">
    <source>
        <dbReference type="EMBL" id="CAD0086093.1"/>
    </source>
</evidence>
<feature type="non-terminal residue" evidence="8">
    <location>
        <position position="1"/>
    </location>
</feature>
<evidence type="ECO:0000256" key="7">
    <source>
        <dbReference type="SAM" id="SignalP"/>
    </source>
</evidence>
<feature type="signal peptide" evidence="7">
    <location>
        <begin position="1"/>
        <end position="18"/>
    </location>
</feature>
<dbReference type="Gene3D" id="1.20.1720.10">
    <property type="entry name" value="Multidrug resistance protein D"/>
    <property type="match status" value="1"/>
</dbReference>
<dbReference type="GO" id="GO:0022857">
    <property type="term" value="F:transmembrane transporter activity"/>
    <property type="evidence" value="ECO:0007669"/>
    <property type="project" value="TreeGrafter"/>
</dbReference>
<feature type="transmembrane region" description="Helical" evidence="6">
    <location>
        <begin position="28"/>
        <end position="48"/>
    </location>
</feature>
<evidence type="ECO:0000256" key="2">
    <source>
        <dbReference type="ARBA" id="ARBA00022692"/>
    </source>
</evidence>
<evidence type="ECO:0000256" key="5">
    <source>
        <dbReference type="SAM" id="MobiDB-lite"/>
    </source>
</evidence>
<feature type="transmembrane region" description="Helical" evidence="6">
    <location>
        <begin position="77"/>
        <end position="99"/>
    </location>
</feature>